<reference evidence="1" key="1">
    <citation type="submission" date="2020-07" db="EMBL/GenBank/DDBJ databases">
        <title>Multicomponent nature underlies the extraordinary mechanical properties of spider dragline silk.</title>
        <authorList>
            <person name="Kono N."/>
            <person name="Nakamura H."/>
            <person name="Mori M."/>
            <person name="Yoshida Y."/>
            <person name="Ohtoshi R."/>
            <person name="Malay A.D."/>
            <person name="Moran D.A.P."/>
            <person name="Tomita M."/>
            <person name="Numata K."/>
            <person name="Arakawa K."/>
        </authorList>
    </citation>
    <scope>NUCLEOTIDE SEQUENCE</scope>
</reference>
<evidence type="ECO:0000313" key="1">
    <source>
        <dbReference type="EMBL" id="GFR23038.1"/>
    </source>
</evidence>
<accession>A0A8X6HGH7</accession>
<dbReference type="Proteomes" id="UP000887116">
    <property type="component" value="Unassembled WGS sequence"/>
</dbReference>
<dbReference type="AlphaFoldDB" id="A0A8X6HGH7"/>
<proteinExistence type="predicted"/>
<keyword evidence="2" id="KW-1185">Reference proteome</keyword>
<organism evidence="1 2">
    <name type="scientific">Trichonephila clavata</name>
    <name type="common">Joro spider</name>
    <name type="synonym">Nephila clavata</name>
    <dbReference type="NCBI Taxonomy" id="2740835"/>
    <lineage>
        <taxon>Eukaryota</taxon>
        <taxon>Metazoa</taxon>
        <taxon>Ecdysozoa</taxon>
        <taxon>Arthropoda</taxon>
        <taxon>Chelicerata</taxon>
        <taxon>Arachnida</taxon>
        <taxon>Araneae</taxon>
        <taxon>Araneomorphae</taxon>
        <taxon>Entelegynae</taxon>
        <taxon>Araneoidea</taxon>
        <taxon>Nephilidae</taxon>
        <taxon>Trichonephila</taxon>
    </lineage>
</organism>
<comment type="caution">
    <text evidence="1">The sequence shown here is derived from an EMBL/GenBank/DDBJ whole genome shotgun (WGS) entry which is preliminary data.</text>
</comment>
<dbReference type="EMBL" id="BMAO01028251">
    <property type="protein sequence ID" value="GFR23038.1"/>
    <property type="molecule type" value="Genomic_DNA"/>
</dbReference>
<sequence length="162" mass="18524">MSDQNRKRILVTLLSFVKKIRKDEKQNTLEMKEYSRSTVNGLPRPEKVLDDDIQEKMKVSENLSYPSSSQNNVQTPVSNITVTDIDMGNYIKIKGPIPNLTKTAILCGKQGIALIMRKQIKMKETFQAVVKFHAEAGDDALEKHLKDSRRNTYINWGTQNEI</sequence>
<gene>
    <name evidence="1" type="ORF">TNCT_528071</name>
</gene>
<name>A0A8X6HGH7_TRICU</name>
<protein>
    <submittedName>
        <fullName evidence="1">Uncharacterized protein</fullName>
    </submittedName>
</protein>
<evidence type="ECO:0000313" key="2">
    <source>
        <dbReference type="Proteomes" id="UP000887116"/>
    </source>
</evidence>